<gene>
    <name evidence="1" type="ORF">PIB30_092099</name>
</gene>
<proteinExistence type="predicted"/>
<dbReference type="EMBL" id="JASCZI010183121">
    <property type="protein sequence ID" value="MED6189068.1"/>
    <property type="molecule type" value="Genomic_DNA"/>
</dbReference>
<keyword evidence="2" id="KW-1185">Reference proteome</keyword>
<name>A0ABU6WY07_9FABA</name>
<sequence>MSNFLCGKSKIPFELNPPHLGPIRTHNEKLSSTYSLVHIRVHDSRKGLDCDVKNFEKGFSDKNEETPAACCCDGDVLQWRREWRFVAGLFILGEVQCPSPLTIRVGDYGLFQCLIYHIVEKIGYLEENIKALWYKSGASAFDEFPYDIGYIEVGGGVNVANGDVGGPSLVLLKMGLILV</sequence>
<evidence type="ECO:0000313" key="1">
    <source>
        <dbReference type="EMBL" id="MED6189068.1"/>
    </source>
</evidence>
<organism evidence="1 2">
    <name type="scientific">Stylosanthes scabra</name>
    <dbReference type="NCBI Taxonomy" id="79078"/>
    <lineage>
        <taxon>Eukaryota</taxon>
        <taxon>Viridiplantae</taxon>
        <taxon>Streptophyta</taxon>
        <taxon>Embryophyta</taxon>
        <taxon>Tracheophyta</taxon>
        <taxon>Spermatophyta</taxon>
        <taxon>Magnoliopsida</taxon>
        <taxon>eudicotyledons</taxon>
        <taxon>Gunneridae</taxon>
        <taxon>Pentapetalae</taxon>
        <taxon>rosids</taxon>
        <taxon>fabids</taxon>
        <taxon>Fabales</taxon>
        <taxon>Fabaceae</taxon>
        <taxon>Papilionoideae</taxon>
        <taxon>50 kb inversion clade</taxon>
        <taxon>dalbergioids sensu lato</taxon>
        <taxon>Dalbergieae</taxon>
        <taxon>Pterocarpus clade</taxon>
        <taxon>Stylosanthes</taxon>
    </lineage>
</organism>
<protein>
    <submittedName>
        <fullName evidence="1">Uncharacterized protein</fullName>
    </submittedName>
</protein>
<reference evidence="1 2" key="1">
    <citation type="journal article" date="2023" name="Plants (Basel)">
        <title>Bridging the Gap: Combining Genomics and Transcriptomics Approaches to Understand Stylosanthes scabra, an Orphan Legume from the Brazilian Caatinga.</title>
        <authorList>
            <person name="Ferreira-Neto J.R.C."/>
            <person name="da Silva M.D."/>
            <person name="Binneck E."/>
            <person name="de Melo N.F."/>
            <person name="da Silva R.H."/>
            <person name="de Melo A.L.T.M."/>
            <person name="Pandolfi V."/>
            <person name="Bustamante F.O."/>
            <person name="Brasileiro-Vidal A.C."/>
            <person name="Benko-Iseppon A.M."/>
        </authorList>
    </citation>
    <scope>NUCLEOTIDE SEQUENCE [LARGE SCALE GENOMIC DNA]</scope>
    <source>
        <tissue evidence="1">Leaves</tissue>
    </source>
</reference>
<dbReference type="Proteomes" id="UP001341840">
    <property type="component" value="Unassembled WGS sequence"/>
</dbReference>
<evidence type="ECO:0000313" key="2">
    <source>
        <dbReference type="Proteomes" id="UP001341840"/>
    </source>
</evidence>
<accession>A0ABU6WY07</accession>
<comment type="caution">
    <text evidence="1">The sequence shown here is derived from an EMBL/GenBank/DDBJ whole genome shotgun (WGS) entry which is preliminary data.</text>
</comment>